<name>A0A212QR22_9CHLR</name>
<dbReference type="InterPro" id="IPR011659">
    <property type="entry name" value="WD40"/>
</dbReference>
<dbReference type="SUPFAM" id="SSF82171">
    <property type="entry name" value="DPP6 N-terminal domain-like"/>
    <property type="match status" value="2"/>
</dbReference>
<proteinExistence type="predicted"/>
<reference evidence="2" key="1">
    <citation type="submission" date="2017-06" db="EMBL/GenBank/DDBJ databases">
        <authorList>
            <person name="Varghese N."/>
            <person name="Submissions S."/>
        </authorList>
    </citation>
    <scope>NUCLEOTIDE SEQUENCE [LARGE SCALE GENOMIC DNA]</scope>
    <source>
        <strain evidence="2">JAD2</strain>
    </source>
</reference>
<sequence length="879" mass="98585">MKPVRPAWIPLGLASLLLLSLCRSRSSPLSSIPTPTAPPTAPLPMSSPSTLPAPFLRLTEPLPSPLGPIVWPRTDGLWVTDPEGETLWRVDREAIAGLWSPDQRFLALVRPDPARPEHLLLDLLFPQAGERHRFPELRLAGAGGMAWTLAMGSLRLWFVPAERPFCLARLDPESGGRDSDLCFDPTSRVRAIHSLTMMPDGRLAFVAYDADGRWTLHQLDPITEQIRSSSLPVESRSPERARIRLLPSPTGRDLAILLDAEADEDRSGLHLLDLESGAFWLFVPSPRPREAIWAPDGRRLLLMRPGDRGKGPGGWLRIDLMDRSRPVFSAEGPSLPWWDPPLWWEDRRFFSPRLWHAETAVWLPLAWRSEASGRSDRVLIGWEGGGEEPWQRLGRLIWLTVPGGSFAGFAGLLGENPMAWPVLHIPEASLSVRYPPGWIPRELPPDEHARRHVRFIPPLYASQPPGEAPGIDCILYRSPITGTLEEWALHREAPRTALPTSASGLPALHVRRDGEPAEETWIAAGLHGIGLGYTDRGAVDLGSAFLLMRESLTFTAARLPAGLIYWSGGALWRIDPDGRARLLARPPDPPIDPFRPIRLSPDGRFMESIRDTDLYQWDLQGNVVRNLTWEVPEPVLAVYEWPARPEWLILEVMSPSALPPRVALAAIRRDGADYRILDPDAGGIGPAAPGPDGQAIAYVRGETPALYLWEKGLILLEWFPSRWDGWQRVSVSHPAWAPDGRRLAWSVYARRERESQSAIVITDLRTRWAQVLPLWTRPEPYPPIPSGITWSADGQWLAFLAPSSDPRYGDVWVLRADGKEGRHLFADVKEIAWSPREPLLLALRPRWDGLWSVRLVEPGTWRLWEAPWPPGARPVDWRP</sequence>
<dbReference type="InParanoid" id="A0A212QR22"/>
<dbReference type="AlphaFoldDB" id="A0A212QR22"/>
<dbReference type="Proteomes" id="UP000197025">
    <property type="component" value="Unassembled WGS sequence"/>
</dbReference>
<keyword evidence="2" id="KW-1185">Reference proteome</keyword>
<dbReference type="Pfam" id="PF07676">
    <property type="entry name" value="PD40"/>
    <property type="match status" value="1"/>
</dbReference>
<protein>
    <submittedName>
        <fullName evidence="1">Periplasmic component of the Tol biopolymer transport system</fullName>
    </submittedName>
</protein>
<evidence type="ECO:0000313" key="2">
    <source>
        <dbReference type="Proteomes" id="UP000197025"/>
    </source>
</evidence>
<dbReference type="Gene3D" id="2.120.10.30">
    <property type="entry name" value="TolB, C-terminal domain"/>
    <property type="match status" value="1"/>
</dbReference>
<dbReference type="InterPro" id="IPR011042">
    <property type="entry name" value="6-blade_b-propeller_TolB-like"/>
</dbReference>
<organism evidence="1 2">
    <name type="scientific">Thermoflexus hugenholtzii JAD2</name>
    <dbReference type="NCBI Taxonomy" id="877466"/>
    <lineage>
        <taxon>Bacteria</taxon>
        <taxon>Bacillati</taxon>
        <taxon>Chloroflexota</taxon>
        <taxon>Thermoflexia</taxon>
        <taxon>Thermoflexales</taxon>
        <taxon>Thermoflexaceae</taxon>
        <taxon>Thermoflexus</taxon>
    </lineage>
</organism>
<accession>A0A212QR22</accession>
<gene>
    <name evidence="1" type="ORF">SAMN02746019_00027950</name>
</gene>
<dbReference type="EMBL" id="FYEK01000020">
    <property type="protein sequence ID" value="SNB61950.1"/>
    <property type="molecule type" value="Genomic_DNA"/>
</dbReference>
<evidence type="ECO:0000313" key="1">
    <source>
        <dbReference type="EMBL" id="SNB61950.1"/>
    </source>
</evidence>